<dbReference type="PANTHER" id="PTHR46307">
    <property type="entry name" value="G9A, ISOFORM B"/>
    <property type="match status" value="1"/>
</dbReference>
<name>A0A423VMJ3_9PEZI</name>
<keyword evidence="4" id="KW-1185">Reference proteome</keyword>
<dbReference type="SUPFAM" id="SSF82199">
    <property type="entry name" value="SET domain"/>
    <property type="match status" value="1"/>
</dbReference>
<dbReference type="STRING" id="1230097.A0A423VMJ3"/>
<comment type="caution">
    <text evidence="3">The sequence shown here is derived from an EMBL/GenBank/DDBJ whole genome shotgun (WGS) entry which is preliminary data.</text>
</comment>
<dbReference type="AlphaFoldDB" id="A0A423VMJ3"/>
<dbReference type="InParanoid" id="A0A423VMJ3"/>
<dbReference type="InterPro" id="IPR043550">
    <property type="entry name" value="EHMT1/EHMT2"/>
</dbReference>
<dbReference type="Gene3D" id="2.170.270.10">
    <property type="entry name" value="SET domain"/>
    <property type="match status" value="1"/>
</dbReference>
<dbReference type="OrthoDB" id="308383at2759"/>
<reference evidence="3 4" key="1">
    <citation type="submission" date="2015-09" db="EMBL/GenBank/DDBJ databases">
        <title>Host preference determinants of Valsa canker pathogens revealed by comparative genomics.</title>
        <authorList>
            <person name="Yin Z."/>
            <person name="Huang L."/>
        </authorList>
    </citation>
    <scope>NUCLEOTIDE SEQUENCE [LARGE SCALE GENOMIC DNA]</scope>
    <source>
        <strain evidence="3 4">SXYLt</strain>
    </source>
</reference>
<proteinExistence type="predicted"/>
<feature type="compositionally biased region" description="Basic residues" evidence="1">
    <location>
        <begin position="344"/>
        <end position="355"/>
    </location>
</feature>
<feature type="region of interest" description="Disordered" evidence="1">
    <location>
        <begin position="239"/>
        <end position="292"/>
    </location>
</feature>
<dbReference type="Proteomes" id="UP000285146">
    <property type="component" value="Unassembled WGS sequence"/>
</dbReference>
<organism evidence="3 4">
    <name type="scientific">Cytospora leucostoma</name>
    <dbReference type="NCBI Taxonomy" id="1230097"/>
    <lineage>
        <taxon>Eukaryota</taxon>
        <taxon>Fungi</taxon>
        <taxon>Dikarya</taxon>
        <taxon>Ascomycota</taxon>
        <taxon>Pezizomycotina</taxon>
        <taxon>Sordariomycetes</taxon>
        <taxon>Sordariomycetidae</taxon>
        <taxon>Diaporthales</taxon>
        <taxon>Cytosporaceae</taxon>
        <taxon>Cytospora</taxon>
    </lineage>
</organism>
<gene>
    <name evidence="3" type="ORF">VPNG_09660</name>
</gene>
<protein>
    <recommendedName>
        <fullName evidence="2">SET domain-containing protein</fullName>
    </recommendedName>
</protein>
<accession>A0A423VMJ3</accession>
<feature type="compositionally biased region" description="Acidic residues" evidence="1">
    <location>
        <begin position="258"/>
        <end position="270"/>
    </location>
</feature>
<dbReference type="GO" id="GO:0005634">
    <property type="term" value="C:nucleus"/>
    <property type="evidence" value="ECO:0007669"/>
    <property type="project" value="TreeGrafter"/>
</dbReference>
<dbReference type="InterPro" id="IPR046341">
    <property type="entry name" value="SET_dom_sf"/>
</dbReference>
<dbReference type="GO" id="GO:0000122">
    <property type="term" value="P:negative regulation of transcription by RNA polymerase II"/>
    <property type="evidence" value="ECO:0007669"/>
    <property type="project" value="TreeGrafter"/>
</dbReference>
<evidence type="ECO:0000259" key="2">
    <source>
        <dbReference type="PROSITE" id="PS50280"/>
    </source>
</evidence>
<evidence type="ECO:0000313" key="4">
    <source>
        <dbReference type="Proteomes" id="UP000285146"/>
    </source>
</evidence>
<dbReference type="GO" id="GO:0046974">
    <property type="term" value="F:histone H3K9 methyltransferase activity"/>
    <property type="evidence" value="ECO:0007669"/>
    <property type="project" value="TreeGrafter"/>
</dbReference>
<dbReference type="Pfam" id="PF00856">
    <property type="entry name" value="SET"/>
    <property type="match status" value="1"/>
</dbReference>
<dbReference type="PANTHER" id="PTHR46307:SF4">
    <property type="entry name" value="G9A, ISOFORM B"/>
    <property type="match status" value="1"/>
</dbReference>
<dbReference type="SMART" id="SM00317">
    <property type="entry name" value="SET"/>
    <property type="match status" value="1"/>
</dbReference>
<evidence type="ECO:0000313" key="3">
    <source>
        <dbReference type="EMBL" id="ROV92245.1"/>
    </source>
</evidence>
<sequence length="374" mass="39799">MSTIPHANNFPLFKCRNAAGAVVDLRGPQPFTREIEDYVLDSSKLACEACGARVRHCAGQACINHFHQVIAPAGKQLLEIRPAGNLGWGVFASQPIPDGTVLGEYLGELVPDFQSLPAGDRYGLELEGLDIVCTARRFGNITRFINHHCEPNVIVETGMYGRRLVEIFRADEDIAAGDQVFISYGRAYFEGLGISCQCDDQPGAHLPPPDGGDSANDSDIESEIAVAVKAVAKVAGKQAMGMKTAATKQAGAQLGGDSESDSESDTESDTESGTQSDTESDTESDTQPVTQPVIQPVIGVVVSSGVKVAGKRAIGKKTAAAKHNPARPMGKKSAKGQHNPNRPMGKKSAKGHRNPAPRNPAPRRLTRVAGVWKR</sequence>
<evidence type="ECO:0000256" key="1">
    <source>
        <dbReference type="SAM" id="MobiDB-lite"/>
    </source>
</evidence>
<dbReference type="PROSITE" id="PS50280">
    <property type="entry name" value="SET"/>
    <property type="match status" value="1"/>
</dbReference>
<feature type="region of interest" description="Disordered" evidence="1">
    <location>
        <begin position="310"/>
        <end position="374"/>
    </location>
</feature>
<feature type="domain" description="SET" evidence="2">
    <location>
        <begin position="73"/>
        <end position="185"/>
    </location>
</feature>
<dbReference type="GO" id="GO:0000785">
    <property type="term" value="C:chromatin"/>
    <property type="evidence" value="ECO:0007669"/>
    <property type="project" value="TreeGrafter"/>
</dbReference>
<dbReference type="EMBL" id="LKEB01000086">
    <property type="protein sequence ID" value="ROV92245.1"/>
    <property type="molecule type" value="Genomic_DNA"/>
</dbReference>
<dbReference type="InterPro" id="IPR001214">
    <property type="entry name" value="SET_dom"/>
</dbReference>